<protein>
    <submittedName>
        <fullName evidence="1">Uncharacterized protein</fullName>
    </submittedName>
</protein>
<sequence length="55" mass="6441">MTLFRSDLVVKGFLVLDSEKLGREWFATLFLWWSKLPRIFPTFVDVVLGLVIVLK</sequence>
<keyword evidence="2" id="KW-1185">Reference proteome</keyword>
<evidence type="ECO:0000313" key="2">
    <source>
        <dbReference type="Proteomes" id="UP000265520"/>
    </source>
</evidence>
<proteinExistence type="predicted"/>
<dbReference type="EMBL" id="LXQA010172306">
    <property type="protein sequence ID" value="MCI29402.1"/>
    <property type="molecule type" value="Genomic_DNA"/>
</dbReference>
<accession>A0A392QZY2</accession>
<evidence type="ECO:0000313" key="1">
    <source>
        <dbReference type="EMBL" id="MCI29402.1"/>
    </source>
</evidence>
<organism evidence="1 2">
    <name type="scientific">Trifolium medium</name>
    <dbReference type="NCBI Taxonomy" id="97028"/>
    <lineage>
        <taxon>Eukaryota</taxon>
        <taxon>Viridiplantae</taxon>
        <taxon>Streptophyta</taxon>
        <taxon>Embryophyta</taxon>
        <taxon>Tracheophyta</taxon>
        <taxon>Spermatophyta</taxon>
        <taxon>Magnoliopsida</taxon>
        <taxon>eudicotyledons</taxon>
        <taxon>Gunneridae</taxon>
        <taxon>Pentapetalae</taxon>
        <taxon>rosids</taxon>
        <taxon>fabids</taxon>
        <taxon>Fabales</taxon>
        <taxon>Fabaceae</taxon>
        <taxon>Papilionoideae</taxon>
        <taxon>50 kb inversion clade</taxon>
        <taxon>NPAAA clade</taxon>
        <taxon>Hologalegina</taxon>
        <taxon>IRL clade</taxon>
        <taxon>Trifolieae</taxon>
        <taxon>Trifolium</taxon>
    </lineage>
</organism>
<dbReference type="AlphaFoldDB" id="A0A392QZY2"/>
<reference evidence="1 2" key="1">
    <citation type="journal article" date="2018" name="Front. Plant Sci.">
        <title>Red Clover (Trifolium pratense) and Zigzag Clover (T. medium) - A Picture of Genomic Similarities and Differences.</title>
        <authorList>
            <person name="Dluhosova J."/>
            <person name="Istvanek J."/>
            <person name="Nedelnik J."/>
            <person name="Repkova J."/>
        </authorList>
    </citation>
    <scope>NUCLEOTIDE SEQUENCE [LARGE SCALE GENOMIC DNA]</scope>
    <source>
        <strain evidence="2">cv. 10/8</strain>
        <tissue evidence="1">Leaf</tissue>
    </source>
</reference>
<dbReference type="Proteomes" id="UP000265520">
    <property type="component" value="Unassembled WGS sequence"/>
</dbReference>
<name>A0A392QZY2_9FABA</name>
<feature type="non-terminal residue" evidence="1">
    <location>
        <position position="55"/>
    </location>
</feature>
<comment type="caution">
    <text evidence="1">The sequence shown here is derived from an EMBL/GenBank/DDBJ whole genome shotgun (WGS) entry which is preliminary data.</text>
</comment>